<dbReference type="STRING" id="930990.A0A067MDX2"/>
<keyword evidence="4" id="KW-1185">Reference proteome</keyword>
<dbReference type="SUPFAM" id="SSF56801">
    <property type="entry name" value="Acetyl-CoA synthetase-like"/>
    <property type="match status" value="1"/>
</dbReference>
<dbReference type="InterPro" id="IPR045851">
    <property type="entry name" value="AMP-bd_C_sf"/>
</dbReference>
<feature type="compositionally biased region" description="Basic and acidic residues" evidence="1">
    <location>
        <begin position="32"/>
        <end position="43"/>
    </location>
</feature>
<evidence type="ECO:0000259" key="2">
    <source>
        <dbReference type="Pfam" id="PF13193"/>
    </source>
</evidence>
<dbReference type="Pfam" id="PF13193">
    <property type="entry name" value="AMP-binding_C"/>
    <property type="match status" value="1"/>
</dbReference>
<sequence length="175" mass="19907">MKSSPKSSKIPQIYRPTSTEPSPSSKRKKNINRPDEQRLEKRAKAVARQGHSFALADELRVGCLDEGDDLGYSPRKYTMKERFLPIVSPDPCPVGLELAEHPDILKVSVVTHPYIKWGERPMAGTSHSKTELKKFAQKRLPEFSRLEWAKAMKELPKMSTGKIQWKVLREAVAKL</sequence>
<proteinExistence type="predicted"/>
<dbReference type="Gene3D" id="3.30.300.30">
    <property type="match status" value="1"/>
</dbReference>
<evidence type="ECO:0000313" key="4">
    <source>
        <dbReference type="Proteomes" id="UP000027195"/>
    </source>
</evidence>
<organism evidence="3 4">
    <name type="scientific">Botryobasidium botryosum (strain FD-172 SS1)</name>
    <dbReference type="NCBI Taxonomy" id="930990"/>
    <lineage>
        <taxon>Eukaryota</taxon>
        <taxon>Fungi</taxon>
        <taxon>Dikarya</taxon>
        <taxon>Basidiomycota</taxon>
        <taxon>Agaricomycotina</taxon>
        <taxon>Agaricomycetes</taxon>
        <taxon>Cantharellales</taxon>
        <taxon>Botryobasidiaceae</taxon>
        <taxon>Botryobasidium</taxon>
    </lineage>
</organism>
<evidence type="ECO:0000256" key="1">
    <source>
        <dbReference type="SAM" id="MobiDB-lite"/>
    </source>
</evidence>
<dbReference type="AlphaFoldDB" id="A0A067MDX2"/>
<dbReference type="EMBL" id="KL198047">
    <property type="protein sequence ID" value="KDQ12880.1"/>
    <property type="molecule type" value="Genomic_DNA"/>
</dbReference>
<feature type="region of interest" description="Disordered" evidence="1">
    <location>
        <begin position="1"/>
        <end position="46"/>
    </location>
</feature>
<name>A0A067MDX2_BOTB1</name>
<dbReference type="HOGENOM" id="CLU_1532294_0_0_1"/>
<accession>A0A067MDX2</accession>
<gene>
    <name evidence="3" type="ORF">BOTBODRAFT_45531</name>
</gene>
<dbReference type="InterPro" id="IPR025110">
    <property type="entry name" value="AMP-bd_C"/>
</dbReference>
<feature type="compositionally biased region" description="Polar residues" evidence="1">
    <location>
        <begin position="15"/>
        <end position="24"/>
    </location>
</feature>
<evidence type="ECO:0000313" key="3">
    <source>
        <dbReference type="EMBL" id="KDQ12880.1"/>
    </source>
</evidence>
<dbReference type="InParanoid" id="A0A067MDX2"/>
<protein>
    <recommendedName>
        <fullName evidence="2">AMP-binding enzyme C-terminal domain-containing protein</fullName>
    </recommendedName>
</protein>
<reference evidence="4" key="1">
    <citation type="journal article" date="2014" name="Proc. Natl. Acad. Sci. U.S.A.">
        <title>Extensive sampling of basidiomycete genomes demonstrates inadequacy of the white-rot/brown-rot paradigm for wood decay fungi.</title>
        <authorList>
            <person name="Riley R."/>
            <person name="Salamov A.A."/>
            <person name="Brown D.W."/>
            <person name="Nagy L.G."/>
            <person name="Floudas D."/>
            <person name="Held B.W."/>
            <person name="Levasseur A."/>
            <person name="Lombard V."/>
            <person name="Morin E."/>
            <person name="Otillar R."/>
            <person name="Lindquist E.A."/>
            <person name="Sun H."/>
            <person name="LaButti K.M."/>
            <person name="Schmutz J."/>
            <person name="Jabbour D."/>
            <person name="Luo H."/>
            <person name="Baker S.E."/>
            <person name="Pisabarro A.G."/>
            <person name="Walton J.D."/>
            <person name="Blanchette R.A."/>
            <person name="Henrissat B."/>
            <person name="Martin F."/>
            <person name="Cullen D."/>
            <person name="Hibbett D.S."/>
            <person name="Grigoriev I.V."/>
        </authorList>
    </citation>
    <scope>NUCLEOTIDE SEQUENCE [LARGE SCALE GENOMIC DNA]</scope>
    <source>
        <strain evidence="4">FD-172 SS1</strain>
    </source>
</reference>
<dbReference type="Proteomes" id="UP000027195">
    <property type="component" value="Unassembled WGS sequence"/>
</dbReference>
<feature type="domain" description="AMP-binding enzyme C-terminal" evidence="2">
    <location>
        <begin position="98"/>
        <end position="162"/>
    </location>
</feature>